<comment type="caution">
    <text evidence="2">The sequence shown here is derived from an EMBL/GenBank/DDBJ whole genome shotgun (WGS) entry which is preliminary data.</text>
</comment>
<protein>
    <submittedName>
        <fullName evidence="2">Uncharacterized protein</fullName>
    </submittedName>
</protein>
<gene>
    <name evidence="2" type="ORF">HOLleu_41152</name>
</gene>
<evidence type="ECO:0000313" key="2">
    <source>
        <dbReference type="EMBL" id="KAJ8019522.1"/>
    </source>
</evidence>
<keyword evidence="3" id="KW-1185">Reference proteome</keyword>
<dbReference type="EMBL" id="JAIZAY010000023">
    <property type="protein sequence ID" value="KAJ8019522.1"/>
    <property type="molecule type" value="Genomic_DNA"/>
</dbReference>
<sequence length="96" mass="11307">MAVSKLTTCTCLMVILMLAHISEGINYWRINRFRPRPNANGRSSRYRQFTKRAYQDELTDMFNQEEINVAKEALLRTILNMYSNRAAADEITEWDE</sequence>
<feature type="chain" id="PRO_5040319134" evidence="1">
    <location>
        <begin position="25"/>
        <end position="96"/>
    </location>
</feature>
<evidence type="ECO:0000313" key="3">
    <source>
        <dbReference type="Proteomes" id="UP001152320"/>
    </source>
</evidence>
<organism evidence="2 3">
    <name type="scientific">Holothuria leucospilota</name>
    <name type="common">Black long sea cucumber</name>
    <name type="synonym">Mertensiothuria leucospilota</name>
    <dbReference type="NCBI Taxonomy" id="206669"/>
    <lineage>
        <taxon>Eukaryota</taxon>
        <taxon>Metazoa</taxon>
        <taxon>Echinodermata</taxon>
        <taxon>Eleutherozoa</taxon>
        <taxon>Echinozoa</taxon>
        <taxon>Holothuroidea</taxon>
        <taxon>Aspidochirotacea</taxon>
        <taxon>Aspidochirotida</taxon>
        <taxon>Holothuriidae</taxon>
        <taxon>Holothuria</taxon>
    </lineage>
</organism>
<proteinExistence type="predicted"/>
<keyword evidence="1" id="KW-0732">Signal</keyword>
<accession>A0A9Q0YB62</accession>
<evidence type="ECO:0000256" key="1">
    <source>
        <dbReference type="SAM" id="SignalP"/>
    </source>
</evidence>
<dbReference type="Proteomes" id="UP001152320">
    <property type="component" value="Chromosome 23"/>
</dbReference>
<name>A0A9Q0YB62_HOLLE</name>
<dbReference type="AlphaFoldDB" id="A0A9Q0YB62"/>
<feature type="signal peptide" evidence="1">
    <location>
        <begin position="1"/>
        <end position="24"/>
    </location>
</feature>
<reference evidence="2" key="1">
    <citation type="submission" date="2021-10" db="EMBL/GenBank/DDBJ databases">
        <title>Tropical sea cucumber genome reveals ecological adaptation and Cuvierian tubules defense mechanism.</title>
        <authorList>
            <person name="Chen T."/>
        </authorList>
    </citation>
    <scope>NUCLEOTIDE SEQUENCE</scope>
    <source>
        <strain evidence="2">Nanhai2018</strain>
        <tissue evidence="2">Muscle</tissue>
    </source>
</reference>